<keyword evidence="3" id="KW-1185">Reference proteome</keyword>
<comment type="caution">
    <text evidence="2">The sequence shown here is derived from an EMBL/GenBank/DDBJ whole genome shotgun (WGS) entry which is preliminary data.</text>
</comment>
<keyword evidence="1" id="KW-0472">Membrane</keyword>
<dbReference type="RefSeq" id="WP_223676023.1">
    <property type="nucleotide sequence ID" value="NZ_JAINZW010000003.1"/>
</dbReference>
<evidence type="ECO:0000313" key="3">
    <source>
        <dbReference type="Proteomes" id="UP001430954"/>
    </source>
</evidence>
<keyword evidence="1" id="KW-1133">Transmembrane helix</keyword>
<protein>
    <recommendedName>
        <fullName evidence="4">AsmA domain-containing protein</fullName>
    </recommendedName>
</protein>
<evidence type="ECO:0008006" key="4">
    <source>
        <dbReference type="Google" id="ProtNLM"/>
    </source>
</evidence>
<dbReference type="EMBL" id="JAINZW010000003">
    <property type="protein sequence ID" value="MBZ4039572.1"/>
    <property type="molecule type" value="Genomic_DNA"/>
</dbReference>
<feature type="transmembrane region" description="Helical" evidence="1">
    <location>
        <begin position="18"/>
        <end position="35"/>
    </location>
</feature>
<organism evidence="2 3">
    <name type="scientific">Novilysobacter selenitireducens</name>
    <dbReference type="NCBI Taxonomy" id="2872639"/>
    <lineage>
        <taxon>Bacteria</taxon>
        <taxon>Pseudomonadati</taxon>
        <taxon>Pseudomonadota</taxon>
        <taxon>Gammaproteobacteria</taxon>
        <taxon>Lysobacterales</taxon>
        <taxon>Lysobacteraceae</taxon>
        <taxon>Novilysobacter</taxon>
    </lineage>
</organism>
<proteinExistence type="predicted"/>
<name>A0ABS7T6T3_9GAMM</name>
<dbReference type="Proteomes" id="UP001430954">
    <property type="component" value="Unassembled WGS sequence"/>
</dbReference>
<sequence length="424" mass="45404">MSDAPASTDPATARRRRWPWALAAVALLLAFSYWATRPARVSTVVLSRVEAALGLEITAAGASEYRLRNEPTLVLRDVVVRQPGAETPLLRAERILLSLPWSTLRAAGAELVVRRVELDAPQLDLSAYQAWQATRPPAPPRLPTLTDGLAVSDGRIGGGSWSIDGVDIDVPSFHPDRAVAGKVSGRYRTARLAVPFTLQAALTRPARGAGLGLSGGIEVQADTWRLPMAATASGRLHEGDDGLGLDGLRYAADARYVGGEVDEAFALGIAGRLRYREGRLTLDPLGVAVDGHTLIPELDAGGRLSLDDALALQLEGTLARWPATWPALPEPLASSDSPLPIALRYRGAPDLSGDTGLQLERDGARFDGGFRLPEVLAWLQVRDTDTPLPPLRGRLEARRLEIAGAQMHGVVVEFEDEPSPADIQ</sequence>
<gene>
    <name evidence="2" type="ORF">K6753_08495</name>
</gene>
<evidence type="ECO:0000256" key="1">
    <source>
        <dbReference type="SAM" id="Phobius"/>
    </source>
</evidence>
<accession>A0ABS7T6T3</accession>
<keyword evidence="1" id="KW-0812">Transmembrane</keyword>
<evidence type="ECO:0000313" key="2">
    <source>
        <dbReference type="EMBL" id="MBZ4039572.1"/>
    </source>
</evidence>
<reference evidence="2 3" key="1">
    <citation type="submission" date="2021-09" db="EMBL/GenBank/DDBJ databases">
        <title>Lysobacter sp. 13A isolated from the river sediment.</title>
        <authorList>
            <person name="Liu H."/>
            <person name="Li S."/>
            <person name="Mao S."/>
        </authorList>
    </citation>
    <scope>NUCLEOTIDE SEQUENCE [LARGE SCALE GENOMIC DNA]</scope>
    <source>
        <strain evidence="2 3">13A</strain>
    </source>
</reference>